<dbReference type="SUPFAM" id="SSF141259">
    <property type="entry name" value="CarD-like"/>
    <property type="match status" value="1"/>
</dbReference>
<dbReference type="EMBL" id="AEEH01000025">
    <property type="protein sequence ID" value="EFM25780.1"/>
    <property type="molecule type" value="Genomic_DNA"/>
</dbReference>
<dbReference type="Pfam" id="PF02559">
    <property type="entry name" value="CarD_TRCF_RID"/>
    <property type="match status" value="1"/>
</dbReference>
<dbReference type="Pfam" id="PF21095">
    <property type="entry name" value="CarD_C"/>
    <property type="match status" value="1"/>
</dbReference>
<dbReference type="OrthoDB" id="9786074at2"/>
<evidence type="ECO:0000259" key="1">
    <source>
        <dbReference type="SMART" id="SM01058"/>
    </source>
</evidence>
<protein>
    <submittedName>
        <fullName evidence="2">CarD-like protein</fullName>
    </submittedName>
</protein>
<dbReference type="InterPro" id="IPR052531">
    <property type="entry name" value="CarD-like_regulator"/>
</dbReference>
<reference evidence="2 3" key="1">
    <citation type="submission" date="2010-07" db="EMBL/GenBank/DDBJ databases">
        <authorList>
            <person name="Muzny D."/>
            <person name="Qin X."/>
            <person name="Deng J."/>
            <person name="Jiang H."/>
            <person name="Liu Y."/>
            <person name="Qu J."/>
            <person name="Song X.-Z."/>
            <person name="Zhang L."/>
            <person name="Thornton R."/>
            <person name="Coyle M."/>
            <person name="Francisco L."/>
            <person name="Jackson L."/>
            <person name="Javaid M."/>
            <person name="Korchina V."/>
            <person name="Kovar C."/>
            <person name="Mata R."/>
            <person name="Mathew T."/>
            <person name="Ngo R."/>
            <person name="Nguyen L."/>
            <person name="Nguyen N."/>
            <person name="Okwuonu G."/>
            <person name="Ongeri F."/>
            <person name="Pham C."/>
            <person name="Simmons D."/>
            <person name="Wilczek-Boney K."/>
            <person name="Hale W."/>
            <person name="Jakkamsetti A."/>
            <person name="Pham P."/>
            <person name="Ruth R."/>
            <person name="San Lucas F."/>
            <person name="Warren J."/>
            <person name="Zhang J."/>
            <person name="Zhao Z."/>
            <person name="Zhou C."/>
            <person name="Zhu D."/>
            <person name="Lee S."/>
            <person name="Bess C."/>
            <person name="Blankenburg K."/>
            <person name="Forbes L."/>
            <person name="Fu Q."/>
            <person name="Gubbala S."/>
            <person name="Hirani K."/>
            <person name="Jayaseelan J.C."/>
            <person name="Lara F."/>
            <person name="Munidasa M."/>
            <person name="Palculict T."/>
            <person name="Patil S."/>
            <person name="Pu L.-L."/>
            <person name="Saada N."/>
            <person name="Tang L."/>
            <person name="Weissenberger G."/>
            <person name="Zhu Y."/>
            <person name="Hemphill L."/>
            <person name="Shang Y."/>
            <person name="Youmans B."/>
            <person name="Ayvaz T."/>
            <person name="Ross M."/>
            <person name="Santibanez J."/>
            <person name="Aqrawi P."/>
            <person name="Gross S."/>
            <person name="Joshi V."/>
            <person name="Fowler G."/>
            <person name="Nazareth L."/>
            <person name="Reid J."/>
            <person name="Worley K."/>
            <person name="Petrosino J."/>
            <person name="Highlander S."/>
            <person name="Gibbs R."/>
        </authorList>
    </citation>
    <scope>NUCLEOTIDE SEQUENCE [LARGE SCALE GENOMIC DNA]</scope>
    <source>
        <strain evidence="2 3">ATCC BAA-1640</strain>
    </source>
</reference>
<keyword evidence="3" id="KW-1185">Reference proteome</keyword>
<dbReference type="InterPro" id="IPR036101">
    <property type="entry name" value="CarD-like/TRCF_RID_sf"/>
</dbReference>
<dbReference type="AlphaFoldDB" id="E0NKH3"/>
<dbReference type="PANTHER" id="PTHR38447">
    <property type="entry name" value="TRANSCRIPTION FACTOR YDEB-RELATED"/>
    <property type="match status" value="1"/>
</dbReference>
<dbReference type="SMART" id="SM01058">
    <property type="entry name" value="CarD_TRCF"/>
    <property type="match status" value="1"/>
</dbReference>
<name>E0NKH3_9FIRM</name>
<feature type="domain" description="CarD-like/TRCF RNAP-interacting" evidence="1">
    <location>
        <begin position="1"/>
        <end position="112"/>
    </location>
</feature>
<dbReference type="GO" id="GO:0009303">
    <property type="term" value="P:rRNA transcription"/>
    <property type="evidence" value="ECO:0007669"/>
    <property type="project" value="TreeGrafter"/>
</dbReference>
<dbReference type="HOGENOM" id="CLU_048259_1_1_9"/>
<proteinExistence type="predicted"/>
<dbReference type="STRING" id="862517.HMPREF9225_0662"/>
<comment type="caution">
    <text evidence="2">The sequence shown here is derived from an EMBL/GenBank/DDBJ whole genome shotgun (WGS) entry which is preliminary data.</text>
</comment>
<evidence type="ECO:0000313" key="3">
    <source>
        <dbReference type="Proteomes" id="UP000003280"/>
    </source>
</evidence>
<accession>E0NKH3</accession>
<dbReference type="PANTHER" id="PTHR38447:SF1">
    <property type="entry name" value="RNA POLYMERASE-BINDING TRANSCRIPTION FACTOR CARD"/>
    <property type="match status" value="1"/>
</dbReference>
<dbReference type="eggNOG" id="COG1329">
    <property type="taxonomic scope" value="Bacteria"/>
</dbReference>
<dbReference type="Proteomes" id="UP000003280">
    <property type="component" value="Unassembled WGS sequence"/>
</dbReference>
<dbReference type="Gene3D" id="1.20.58.1290">
    <property type="entry name" value="CarD-like, C-terminal domain"/>
    <property type="match status" value="1"/>
</dbReference>
<evidence type="ECO:0000313" key="2">
    <source>
        <dbReference type="EMBL" id="EFM25780.1"/>
    </source>
</evidence>
<sequence>MYSIGDKVVYPMHGAGVIVDIEKKEILGEIRNYYILKMPIQEMKVMVPVEQAEEIGVRPIYGTEEMKEVLETLQSDKKLDMPSNWNRRFRFSTEKIKTGDIVEIAKVVRCLVRMDNEKNLSTGERKLLNNAKKIIVSEMALIYEKTAEEAEEIIDEAILG</sequence>
<gene>
    <name evidence="2" type="ORF">HMPREF9225_0662</name>
</gene>
<dbReference type="InterPro" id="IPR048792">
    <property type="entry name" value="CarD_C"/>
</dbReference>
<dbReference type="InterPro" id="IPR042215">
    <property type="entry name" value="CarD-like_C"/>
</dbReference>
<dbReference type="InterPro" id="IPR003711">
    <property type="entry name" value="CarD-like/TRCF_RID"/>
</dbReference>
<organism evidence="2 3">
    <name type="scientific">Peptoniphilus duerdenii ATCC BAA-1640</name>
    <dbReference type="NCBI Taxonomy" id="862517"/>
    <lineage>
        <taxon>Bacteria</taxon>
        <taxon>Bacillati</taxon>
        <taxon>Bacillota</taxon>
        <taxon>Tissierellia</taxon>
        <taxon>Tissierellales</taxon>
        <taxon>Peptoniphilaceae</taxon>
        <taxon>Peptoniphilus</taxon>
    </lineage>
</organism>
<dbReference type="Gene3D" id="2.40.10.170">
    <property type="match status" value="1"/>
</dbReference>
<dbReference type="RefSeq" id="WP_008901477.1">
    <property type="nucleotide sequence ID" value="NZ_GL397071.1"/>
</dbReference>